<protein>
    <submittedName>
        <fullName evidence="2">DUF1467 family protein</fullName>
    </submittedName>
</protein>
<keyword evidence="1" id="KW-1133">Transmembrane helix</keyword>
<evidence type="ECO:0000313" key="2">
    <source>
        <dbReference type="EMBL" id="MQT12278.1"/>
    </source>
</evidence>
<sequence>MSFSSGLAIYFVIWWTIIFAVLPWGLRTQEESGRVVPGTPESAPFRLRLMRIVIVNSVVAGVLFGAFYWLMQSGYKLADFPFLKVPGT</sequence>
<name>A0A6A7Y1L5_9HYPH</name>
<dbReference type="Proteomes" id="UP000332515">
    <property type="component" value="Unassembled WGS sequence"/>
</dbReference>
<comment type="caution">
    <text evidence="2">The sequence shown here is derived from an EMBL/GenBank/DDBJ whole genome shotgun (WGS) entry which is preliminary data.</text>
</comment>
<dbReference type="InterPro" id="IPR009935">
    <property type="entry name" value="DUF1467"/>
</dbReference>
<feature type="transmembrane region" description="Helical" evidence="1">
    <location>
        <begin position="7"/>
        <end position="26"/>
    </location>
</feature>
<proteinExistence type="predicted"/>
<reference evidence="2 3" key="1">
    <citation type="submission" date="2019-09" db="EMBL/GenBank/DDBJ databases">
        <title>Segnochrobactrum spirostomi gen. nov., sp. nov., isolated from the ciliate Spirostomum cf. yagiui and description of a novel family, Segnochrobactraceae fam. nov. within the order Rhizobiales of the class Alphaproteobacteria.</title>
        <authorList>
            <person name="Akter S."/>
            <person name="Shazib S.U.A."/>
            <person name="Shin M.K."/>
        </authorList>
    </citation>
    <scope>NUCLEOTIDE SEQUENCE [LARGE SCALE GENOMIC DNA]</scope>
    <source>
        <strain evidence="2 3">Sp-1</strain>
    </source>
</reference>
<organism evidence="2 3">
    <name type="scientific">Segnochrobactrum spirostomi</name>
    <dbReference type="NCBI Taxonomy" id="2608987"/>
    <lineage>
        <taxon>Bacteria</taxon>
        <taxon>Pseudomonadati</taxon>
        <taxon>Pseudomonadota</taxon>
        <taxon>Alphaproteobacteria</taxon>
        <taxon>Hyphomicrobiales</taxon>
        <taxon>Segnochrobactraceae</taxon>
        <taxon>Segnochrobactrum</taxon>
    </lineage>
</organism>
<keyword evidence="1" id="KW-0472">Membrane</keyword>
<dbReference type="Pfam" id="PF07330">
    <property type="entry name" value="DUF1467"/>
    <property type="match status" value="1"/>
</dbReference>
<evidence type="ECO:0000256" key="1">
    <source>
        <dbReference type="SAM" id="Phobius"/>
    </source>
</evidence>
<gene>
    <name evidence="2" type="ORF">F0357_06295</name>
</gene>
<dbReference type="AlphaFoldDB" id="A0A6A7Y1L5"/>
<accession>A0A6A7Y1L5</accession>
<dbReference type="EMBL" id="VWNA01000001">
    <property type="protein sequence ID" value="MQT12278.1"/>
    <property type="molecule type" value="Genomic_DNA"/>
</dbReference>
<dbReference type="RefSeq" id="WP_153479565.1">
    <property type="nucleotide sequence ID" value="NZ_VWNA01000001.1"/>
</dbReference>
<keyword evidence="1" id="KW-0812">Transmembrane</keyword>
<evidence type="ECO:0000313" key="3">
    <source>
        <dbReference type="Proteomes" id="UP000332515"/>
    </source>
</evidence>
<keyword evidence="3" id="KW-1185">Reference proteome</keyword>
<feature type="transmembrane region" description="Helical" evidence="1">
    <location>
        <begin position="49"/>
        <end position="70"/>
    </location>
</feature>